<proteinExistence type="predicted"/>
<dbReference type="Pfam" id="PF07731">
    <property type="entry name" value="Cu-oxidase_2"/>
    <property type="match status" value="1"/>
</dbReference>
<comment type="caution">
    <text evidence="3">The sequence shown here is derived from an EMBL/GenBank/DDBJ whole genome shotgun (WGS) entry which is preliminary data.</text>
</comment>
<evidence type="ECO:0000256" key="1">
    <source>
        <dbReference type="ARBA" id="ARBA00022723"/>
    </source>
</evidence>
<dbReference type="GO" id="GO:0016491">
    <property type="term" value="F:oxidoreductase activity"/>
    <property type="evidence" value="ECO:0007669"/>
    <property type="project" value="InterPro"/>
</dbReference>
<accession>A0A557SZ39</accession>
<dbReference type="InterPro" id="IPR002355">
    <property type="entry name" value="Cu_oxidase_Cu_BS"/>
</dbReference>
<evidence type="ECO:0000313" key="4">
    <source>
        <dbReference type="Proteomes" id="UP000315289"/>
    </source>
</evidence>
<dbReference type="GO" id="GO:0005507">
    <property type="term" value="F:copper ion binding"/>
    <property type="evidence" value="ECO:0007669"/>
    <property type="project" value="InterPro"/>
</dbReference>
<evidence type="ECO:0000259" key="2">
    <source>
        <dbReference type="Pfam" id="PF07731"/>
    </source>
</evidence>
<dbReference type="EMBL" id="VOAH01000001">
    <property type="protein sequence ID" value="TVP41871.1"/>
    <property type="molecule type" value="Genomic_DNA"/>
</dbReference>
<evidence type="ECO:0000313" key="3">
    <source>
        <dbReference type="EMBL" id="TVP41871.1"/>
    </source>
</evidence>
<keyword evidence="4" id="KW-1185">Reference proteome</keyword>
<feature type="domain" description="Plastocyanin-like" evidence="2">
    <location>
        <begin position="8"/>
        <end position="56"/>
    </location>
</feature>
<dbReference type="InterPro" id="IPR033138">
    <property type="entry name" value="Cu_oxidase_CS"/>
</dbReference>
<dbReference type="InterPro" id="IPR011706">
    <property type="entry name" value="Cu-oxidase_C"/>
</dbReference>
<gene>
    <name evidence="3" type="ORF">NARC_10277</name>
</gene>
<dbReference type="OrthoDB" id="12293at2157"/>
<dbReference type="PROSITE" id="PS00080">
    <property type="entry name" value="MULTICOPPER_OXIDASE2"/>
    <property type="match status" value="1"/>
</dbReference>
<reference evidence="3 4" key="1">
    <citation type="journal article" date="2019" name="Front. Microbiol.">
        <title>Ammonia Oxidation by the Arctic Terrestrial Thaumarchaeote Candidatus Nitrosocosmicus arcticus Is Stimulated by Increasing Temperatures.</title>
        <authorList>
            <person name="Alves R.J.E."/>
            <person name="Kerou M."/>
            <person name="Zappe A."/>
            <person name="Bittner R."/>
            <person name="Abby S.S."/>
            <person name="Schmidt H.A."/>
            <person name="Pfeifer K."/>
            <person name="Schleper C."/>
        </authorList>
    </citation>
    <scope>NUCLEOTIDE SEQUENCE [LARGE SCALE GENOMIC DNA]</scope>
    <source>
        <strain evidence="3 4">Kfb</strain>
    </source>
</reference>
<organism evidence="3 4">
    <name type="scientific">Candidatus Nitrosocosmicus arcticus</name>
    <dbReference type="NCBI Taxonomy" id="2035267"/>
    <lineage>
        <taxon>Archaea</taxon>
        <taxon>Nitrososphaerota</taxon>
        <taxon>Nitrososphaeria</taxon>
        <taxon>Nitrososphaerales</taxon>
        <taxon>Nitrososphaeraceae</taxon>
        <taxon>Candidatus Nitrosocosmicus</taxon>
    </lineage>
</organism>
<protein>
    <recommendedName>
        <fullName evidence="2">Plastocyanin-like domain-containing protein</fullName>
    </recommendedName>
</protein>
<dbReference type="Gene3D" id="2.60.40.420">
    <property type="entry name" value="Cupredoxins - blue copper proteins"/>
    <property type="match status" value="1"/>
</dbReference>
<dbReference type="SUPFAM" id="SSF49503">
    <property type="entry name" value="Cupredoxins"/>
    <property type="match status" value="1"/>
</dbReference>
<dbReference type="AlphaFoldDB" id="A0A557SZ39"/>
<keyword evidence="1" id="KW-0479">Metal-binding</keyword>
<sequence length="60" mass="6537">MSVNGKPYEARGLQDTVVLPGHGEVVIRIAFDDFAGKFVYHCHIMFHGDGGMMGVVGLMK</sequence>
<dbReference type="InterPro" id="IPR008972">
    <property type="entry name" value="Cupredoxin"/>
</dbReference>
<dbReference type="PROSITE" id="PS00079">
    <property type="entry name" value="MULTICOPPER_OXIDASE1"/>
    <property type="match status" value="1"/>
</dbReference>
<dbReference type="Proteomes" id="UP000315289">
    <property type="component" value="Unassembled WGS sequence"/>
</dbReference>
<name>A0A557SZ39_9ARCH</name>